<feature type="domain" description="Thiamine pyrophosphate enzyme central" evidence="12">
    <location>
        <begin position="226"/>
        <end position="340"/>
    </location>
</feature>
<evidence type="ECO:0000259" key="12">
    <source>
        <dbReference type="Pfam" id="PF00205"/>
    </source>
</evidence>
<reference evidence="15 16" key="1">
    <citation type="journal article" date="2019" name="Int. J. Syst. Evol. Microbiol.">
        <title>The Global Catalogue of Microorganisms (GCM) 10K type strain sequencing project: providing services to taxonomists for standard genome sequencing and annotation.</title>
        <authorList>
            <consortium name="The Broad Institute Genomics Platform"/>
            <consortium name="The Broad Institute Genome Sequencing Center for Infectious Disease"/>
            <person name="Wu L."/>
            <person name="Ma J."/>
        </authorList>
    </citation>
    <scope>NUCLEOTIDE SEQUENCE [LARGE SCALE GENOMIC DNA]</scope>
    <source>
        <strain evidence="15 16">JCM 15575</strain>
    </source>
</reference>
<dbReference type="InterPro" id="IPR012110">
    <property type="entry name" value="PDC/IPDC-like"/>
</dbReference>
<dbReference type="InterPro" id="IPR047213">
    <property type="entry name" value="TPP_PYR_PDC_IPDC-like"/>
</dbReference>
<evidence type="ECO:0000256" key="1">
    <source>
        <dbReference type="ARBA" id="ARBA00001920"/>
    </source>
</evidence>
<keyword evidence="6" id="KW-0479">Metal-binding</keyword>
<dbReference type="CDD" id="cd02005">
    <property type="entry name" value="TPP_PDC_IPDC"/>
    <property type="match status" value="1"/>
</dbReference>
<comment type="caution">
    <text evidence="15">The sequence shown here is derived from an EMBL/GenBank/DDBJ whole genome shotgun (WGS) entry which is preliminary data.</text>
</comment>
<dbReference type="InterPro" id="IPR047214">
    <property type="entry name" value="TPP_PDC_IPDC"/>
</dbReference>
<keyword evidence="9 11" id="KW-0786">Thiamine pyrophosphate</keyword>
<evidence type="ECO:0000256" key="7">
    <source>
        <dbReference type="ARBA" id="ARBA00022793"/>
    </source>
</evidence>
<evidence type="ECO:0000256" key="8">
    <source>
        <dbReference type="ARBA" id="ARBA00022842"/>
    </source>
</evidence>
<keyword evidence="8" id="KW-0460">Magnesium</keyword>
<protein>
    <recommendedName>
        <fullName evidence="5">Alpha-keto-acid decarboxylase</fullName>
    </recommendedName>
</protein>
<dbReference type="InterPro" id="IPR029035">
    <property type="entry name" value="DHS-like_NAD/FAD-binding_dom"/>
</dbReference>
<dbReference type="InterPro" id="IPR011766">
    <property type="entry name" value="TPP_enzyme_TPP-bd"/>
</dbReference>
<organism evidence="15 16">
    <name type="scientific">Microbacterium lacus</name>
    <dbReference type="NCBI Taxonomy" id="415217"/>
    <lineage>
        <taxon>Bacteria</taxon>
        <taxon>Bacillati</taxon>
        <taxon>Actinomycetota</taxon>
        <taxon>Actinomycetes</taxon>
        <taxon>Micrococcales</taxon>
        <taxon>Microbacteriaceae</taxon>
        <taxon>Microbacterium</taxon>
    </lineage>
</organism>
<evidence type="ECO:0000256" key="4">
    <source>
        <dbReference type="ARBA" id="ARBA00007812"/>
    </source>
</evidence>
<comment type="similarity">
    <text evidence="4 11">Belongs to the TPP enzyme family.</text>
</comment>
<dbReference type="InterPro" id="IPR012000">
    <property type="entry name" value="Thiamin_PyroP_enz_cen_dom"/>
</dbReference>
<evidence type="ECO:0000259" key="13">
    <source>
        <dbReference type="Pfam" id="PF02775"/>
    </source>
</evidence>
<keyword evidence="16" id="KW-1185">Reference proteome</keyword>
<dbReference type="PANTHER" id="PTHR43452:SF30">
    <property type="entry name" value="PYRUVATE DECARBOXYLASE ISOZYME 1-RELATED"/>
    <property type="match status" value="1"/>
</dbReference>
<evidence type="ECO:0000256" key="10">
    <source>
        <dbReference type="ARBA" id="ARBA00023239"/>
    </source>
</evidence>
<keyword evidence="10" id="KW-0456">Lyase</keyword>
<dbReference type="CDD" id="cd07038">
    <property type="entry name" value="TPP_PYR_PDC_IPDC_like"/>
    <property type="match status" value="1"/>
</dbReference>
<keyword evidence="7" id="KW-0210">Decarboxylase</keyword>
<dbReference type="Pfam" id="PF00205">
    <property type="entry name" value="TPP_enzyme_M"/>
    <property type="match status" value="1"/>
</dbReference>
<evidence type="ECO:0000256" key="9">
    <source>
        <dbReference type="ARBA" id="ARBA00023052"/>
    </source>
</evidence>
<evidence type="ECO:0000256" key="11">
    <source>
        <dbReference type="RuleBase" id="RU362132"/>
    </source>
</evidence>
<accession>A0ABN2G8L0</accession>
<evidence type="ECO:0000256" key="6">
    <source>
        <dbReference type="ARBA" id="ARBA00022723"/>
    </source>
</evidence>
<feature type="domain" description="Thiamine pyrophosphate enzyme N-terminal TPP-binding" evidence="14">
    <location>
        <begin position="23"/>
        <end position="126"/>
    </location>
</feature>
<evidence type="ECO:0000259" key="14">
    <source>
        <dbReference type="Pfam" id="PF02776"/>
    </source>
</evidence>
<dbReference type="InterPro" id="IPR000399">
    <property type="entry name" value="TPP-bd_CS"/>
</dbReference>
<dbReference type="InterPro" id="IPR012001">
    <property type="entry name" value="Thiamin_PyroP_enz_TPP-bd_dom"/>
</dbReference>
<evidence type="ECO:0000256" key="2">
    <source>
        <dbReference type="ARBA" id="ARBA00001964"/>
    </source>
</evidence>
<sequence>MRTTARAPRPICFTDTVTEAPYTVADHLLDRLASLGVRHLFGVPGDFTLAFLDHVERHPLIEWVGCANELGAGYAADGYARLNGLGALSTTFGVGELSAINAVAGSSAEHVPVVHIAGAPTLATQAAGRATHHSLGDGDFGHFARMSAEVTAAQAVLTAENAAAEIDRVLRVARDRRLPVYLMLPADVAETPIAPAAGPLPERDPITDLAALTEFTEVVSGLAGRAASVAVLADILVNRVGAEAHLHALLEQRIPHATLLWGRRVVDESSPAYLGSYLGASSDPAVRAAIEDADLLVMAGVQFTDLTSGFFTQRLDPARTIEIRGESARIGDREFTPLAMADALDAVTAAVRAADLPTAVDSRADAAPPAPVPDRAPLSQALLWDAVGAAIRPGDTVLADQGTAFYGMADHRLPHDVVFVGQPLWASIGFTLPALLGAALAQPDRQPVLLIGDGAAQLTIAELGTLLRHRVPAIIVLVDNSGYTVERVIHGLREEYNDIAGWDWAALVAAMGPSGRGAGVRVDTAGALRRALADARAFDGLTLIQAVVPPEDVPPVLRSLATAAAAANRPRD</sequence>
<dbReference type="PROSITE" id="PS00187">
    <property type="entry name" value="TPP_ENZYMES"/>
    <property type="match status" value="1"/>
</dbReference>
<evidence type="ECO:0000313" key="16">
    <source>
        <dbReference type="Proteomes" id="UP001500596"/>
    </source>
</evidence>
<comment type="cofactor">
    <cofactor evidence="1">
        <name>a metal cation</name>
        <dbReference type="ChEBI" id="CHEBI:25213"/>
    </cofactor>
</comment>
<evidence type="ECO:0000313" key="15">
    <source>
        <dbReference type="EMBL" id="GAA1666962.1"/>
    </source>
</evidence>
<dbReference type="Gene3D" id="3.40.50.1220">
    <property type="entry name" value="TPP-binding domain"/>
    <property type="match status" value="1"/>
</dbReference>
<feature type="domain" description="Thiamine pyrophosphate enzyme TPP-binding" evidence="13">
    <location>
        <begin position="420"/>
        <end position="545"/>
    </location>
</feature>
<dbReference type="Pfam" id="PF02776">
    <property type="entry name" value="TPP_enzyme_N"/>
    <property type="match status" value="1"/>
</dbReference>
<dbReference type="Pfam" id="PF02775">
    <property type="entry name" value="TPP_enzyme_C"/>
    <property type="match status" value="1"/>
</dbReference>
<dbReference type="EMBL" id="BAAAPK010000001">
    <property type="protein sequence ID" value="GAA1666962.1"/>
    <property type="molecule type" value="Genomic_DNA"/>
</dbReference>
<dbReference type="SUPFAM" id="SSF52518">
    <property type="entry name" value="Thiamin diphosphate-binding fold (THDP-binding)"/>
    <property type="match status" value="2"/>
</dbReference>
<evidence type="ECO:0000256" key="5">
    <source>
        <dbReference type="ARBA" id="ARBA00020054"/>
    </source>
</evidence>
<dbReference type="SUPFAM" id="SSF52467">
    <property type="entry name" value="DHS-like NAD/FAD-binding domain"/>
    <property type="match status" value="1"/>
</dbReference>
<dbReference type="InterPro" id="IPR029061">
    <property type="entry name" value="THDP-binding"/>
</dbReference>
<comment type="cofactor">
    <cofactor evidence="2">
        <name>thiamine diphosphate</name>
        <dbReference type="ChEBI" id="CHEBI:58937"/>
    </cofactor>
</comment>
<dbReference type="PIRSF" id="PIRSF036565">
    <property type="entry name" value="Pyruvt_ip_decrb"/>
    <property type="match status" value="1"/>
</dbReference>
<evidence type="ECO:0000256" key="3">
    <source>
        <dbReference type="ARBA" id="ARBA00002938"/>
    </source>
</evidence>
<dbReference type="PANTHER" id="PTHR43452">
    <property type="entry name" value="PYRUVATE DECARBOXYLASE"/>
    <property type="match status" value="1"/>
</dbReference>
<dbReference type="Proteomes" id="UP001500596">
    <property type="component" value="Unassembled WGS sequence"/>
</dbReference>
<name>A0ABN2G8L0_9MICO</name>
<gene>
    <name evidence="15" type="primary">pdc</name>
    <name evidence="15" type="ORF">GCM10009807_08930</name>
</gene>
<dbReference type="Gene3D" id="3.40.50.970">
    <property type="match status" value="2"/>
</dbReference>
<comment type="function">
    <text evidence="3">Decarboxylates branched-chain and aromatic alpha-keto acids to aldehydes.</text>
</comment>
<proteinExistence type="inferred from homology"/>